<dbReference type="STRING" id="1075417.SAMN05421823_103327"/>
<dbReference type="GO" id="GO:0004725">
    <property type="term" value="F:protein tyrosine phosphatase activity"/>
    <property type="evidence" value="ECO:0007669"/>
    <property type="project" value="UniProtKB-EC"/>
</dbReference>
<dbReference type="EMBL" id="FNFO01000003">
    <property type="protein sequence ID" value="SDK70234.1"/>
    <property type="molecule type" value="Genomic_DNA"/>
</dbReference>
<dbReference type="PIRSF" id="PIRSF016557">
    <property type="entry name" value="Caps_synth_CpsB"/>
    <property type="match status" value="1"/>
</dbReference>
<dbReference type="Gene3D" id="3.20.20.140">
    <property type="entry name" value="Metal-dependent hydrolases"/>
    <property type="match status" value="1"/>
</dbReference>
<sequence>MLARLFGRKLPPPPPLLTDMHSHLIPGIDDGAQTLEESIEMIRYFASLGYRKLITTPHIIHDYYENTPEIIEQGLQQVRDAVAQAGIDLTIEAAAEYYLDEYFAECLKERQPLLTFGGNYVLVETSFLNAPILLEALAFQLQAVGYQPVLAHPERYQYLQNDFSMVERLLQMGLLMQVNILSLGGYYSKGARRCAERMIDQGWVHMLGSDCHRRKHLEEIEAIRQKNAYYRKAVELPLLNYNL</sequence>
<protein>
    <recommendedName>
        <fullName evidence="2">protein-tyrosine-phosphatase</fullName>
        <ecNumber evidence="2">3.1.3.48</ecNumber>
    </recommendedName>
</protein>
<evidence type="ECO:0000256" key="4">
    <source>
        <dbReference type="ARBA" id="ARBA00051722"/>
    </source>
</evidence>
<dbReference type="PANTHER" id="PTHR39181">
    <property type="entry name" value="TYROSINE-PROTEIN PHOSPHATASE YWQE"/>
    <property type="match status" value="1"/>
</dbReference>
<organism evidence="5 6">
    <name type="scientific">Catalinimonas alkaloidigena</name>
    <dbReference type="NCBI Taxonomy" id="1075417"/>
    <lineage>
        <taxon>Bacteria</taxon>
        <taxon>Pseudomonadati</taxon>
        <taxon>Bacteroidota</taxon>
        <taxon>Cytophagia</taxon>
        <taxon>Cytophagales</taxon>
        <taxon>Catalimonadaceae</taxon>
        <taxon>Catalinimonas</taxon>
    </lineage>
</organism>
<evidence type="ECO:0000313" key="6">
    <source>
        <dbReference type="Proteomes" id="UP000198510"/>
    </source>
</evidence>
<dbReference type="Proteomes" id="UP000198510">
    <property type="component" value="Unassembled WGS sequence"/>
</dbReference>
<dbReference type="InterPro" id="IPR016667">
    <property type="entry name" value="Caps_polysacc_synth_CpsB/CapC"/>
</dbReference>
<dbReference type="OrthoDB" id="9788539at2"/>
<dbReference type="AlphaFoldDB" id="A0A1G9E2B4"/>
<dbReference type="SUPFAM" id="SSF89550">
    <property type="entry name" value="PHP domain-like"/>
    <property type="match status" value="1"/>
</dbReference>
<evidence type="ECO:0000256" key="2">
    <source>
        <dbReference type="ARBA" id="ARBA00013064"/>
    </source>
</evidence>
<dbReference type="PANTHER" id="PTHR39181:SF1">
    <property type="entry name" value="TYROSINE-PROTEIN PHOSPHATASE YWQE"/>
    <property type="match status" value="1"/>
</dbReference>
<keyword evidence="6" id="KW-1185">Reference proteome</keyword>
<accession>A0A1G9E2B4</accession>
<gene>
    <name evidence="5" type="ORF">SAMN05421823_103327</name>
</gene>
<reference evidence="5 6" key="1">
    <citation type="submission" date="2016-10" db="EMBL/GenBank/DDBJ databases">
        <authorList>
            <person name="de Groot N.N."/>
        </authorList>
    </citation>
    <scope>NUCLEOTIDE SEQUENCE [LARGE SCALE GENOMIC DNA]</scope>
    <source>
        <strain evidence="5 6">DSM 25186</strain>
    </source>
</reference>
<comment type="catalytic activity">
    <reaction evidence="4">
        <text>O-phospho-L-tyrosyl-[protein] + H2O = L-tyrosyl-[protein] + phosphate</text>
        <dbReference type="Rhea" id="RHEA:10684"/>
        <dbReference type="Rhea" id="RHEA-COMP:10136"/>
        <dbReference type="Rhea" id="RHEA-COMP:20101"/>
        <dbReference type="ChEBI" id="CHEBI:15377"/>
        <dbReference type="ChEBI" id="CHEBI:43474"/>
        <dbReference type="ChEBI" id="CHEBI:46858"/>
        <dbReference type="ChEBI" id="CHEBI:61978"/>
        <dbReference type="EC" id="3.1.3.48"/>
    </reaction>
</comment>
<dbReference type="InterPro" id="IPR016195">
    <property type="entry name" value="Pol/histidinol_Pase-like"/>
</dbReference>
<evidence type="ECO:0000313" key="5">
    <source>
        <dbReference type="EMBL" id="SDK70234.1"/>
    </source>
</evidence>
<proteinExistence type="inferred from homology"/>
<name>A0A1G9E2B4_9BACT</name>
<comment type="similarity">
    <text evidence="1">Belongs to the metallo-dependent hydrolases superfamily. CpsB/CapC family.</text>
</comment>
<dbReference type="EC" id="3.1.3.48" evidence="2"/>
<dbReference type="Pfam" id="PF19567">
    <property type="entry name" value="CpsB_CapC"/>
    <property type="match status" value="1"/>
</dbReference>
<dbReference type="GO" id="GO:0030145">
    <property type="term" value="F:manganese ion binding"/>
    <property type="evidence" value="ECO:0007669"/>
    <property type="project" value="InterPro"/>
</dbReference>
<keyword evidence="3" id="KW-0378">Hydrolase</keyword>
<evidence type="ECO:0000256" key="1">
    <source>
        <dbReference type="ARBA" id="ARBA00005750"/>
    </source>
</evidence>
<evidence type="ECO:0000256" key="3">
    <source>
        <dbReference type="ARBA" id="ARBA00022801"/>
    </source>
</evidence>